<keyword evidence="4" id="KW-1185">Reference proteome</keyword>
<keyword evidence="2" id="KW-0472">Membrane</keyword>
<proteinExistence type="predicted"/>
<evidence type="ECO:0000313" key="4">
    <source>
        <dbReference type="Proteomes" id="UP001066276"/>
    </source>
</evidence>
<evidence type="ECO:0000256" key="2">
    <source>
        <dbReference type="SAM" id="Phobius"/>
    </source>
</evidence>
<feature type="region of interest" description="Disordered" evidence="1">
    <location>
        <begin position="113"/>
        <end position="179"/>
    </location>
</feature>
<gene>
    <name evidence="3" type="ORF">NDU88_004831</name>
</gene>
<dbReference type="EMBL" id="JANPWB010000012">
    <property type="protein sequence ID" value="KAJ1116625.1"/>
    <property type="molecule type" value="Genomic_DNA"/>
</dbReference>
<reference evidence="3" key="1">
    <citation type="journal article" date="2022" name="bioRxiv">
        <title>Sequencing and chromosome-scale assembly of the giantPleurodeles waltlgenome.</title>
        <authorList>
            <person name="Brown T."/>
            <person name="Elewa A."/>
            <person name="Iarovenko S."/>
            <person name="Subramanian E."/>
            <person name="Araus A.J."/>
            <person name="Petzold A."/>
            <person name="Susuki M."/>
            <person name="Suzuki K.-i.T."/>
            <person name="Hayashi T."/>
            <person name="Toyoda A."/>
            <person name="Oliveira C."/>
            <person name="Osipova E."/>
            <person name="Leigh N.D."/>
            <person name="Simon A."/>
            <person name="Yun M.H."/>
        </authorList>
    </citation>
    <scope>NUCLEOTIDE SEQUENCE</scope>
    <source>
        <strain evidence="3">20211129_DDA</strain>
        <tissue evidence="3">Liver</tissue>
    </source>
</reference>
<dbReference type="AlphaFoldDB" id="A0AAV7NKP2"/>
<evidence type="ECO:0000256" key="1">
    <source>
        <dbReference type="SAM" id="MobiDB-lite"/>
    </source>
</evidence>
<evidence type="ECO:0000313" key="3">
    <source>
        <dbReference type="EMBL" id="KAJ1116625.1"/>
    </source>
</evidence>
<sequence length="269" mass="29307">MTRKTSRYRGRDTRHPSARLCRPKHTGRRPITPGPQGYTAAHLPAPKVARARSHSNPIGAAAPRSSWLAGQPRCKARRWAPRPGPVAHAAKPGCRPLLSPSVWAAEDNPSCAQRRGIDIPPAPQDLSGRSQVGLGPRGTHRFSVAQQDPASAAAGLVPPEPETGSRTCPRPPDVLPIQELDSPSPGGLRIAAGFHRGRERTTSESRRPCSLATPPSCYVFNINVTLYSIIKYEEFINSCLLHLTLYTSCITFIWLFLEHTGVNFSIIIV</sequence>
<protein>
    <submittedName>
        <fullName evidence="3">Uncharacterized protein</fullName>
    </submittedName>
</protein>
<organism evidence="3 4">
    <name type="scientific">Pleurodeles waltl</name>
    <name type="common">Iberian ribbed newt</name>
    <dbReference type="NCBI Taxonomy" id="8319"/>
    <lineage>
        <taxon>Eukaryota</taxon>
        <taxon>Metazoa</taxon>
        <taxon>Chordata</taxon>
        <taxon>Craniata</taxon>
        <taxon>Vertebrata</taxon>
        <taxon>Euteleostomi</taxon>
        <taxon>Amphibia</taxon>
        <taxon>Batrachia</taxon>
        <taxon>Caudata</taxon>
        <taxon>Salamandroidea</taxon>
        <taxon>Salamandridae</taxon>
        <taxon>Pleurodelinae</taxon>
        <taxon>Pleurodeles</taxon>
    </lineage>
</organism>
<feature type="region of interest" description="Disordered" evidence="1">
    <location>
        <begin position="1"/>
        <end position="41"/>
    </location>
</feature>
<keyword evidence="2" id="KW-1133">Transmembrane helix</keyword>
<keyword evidence="2" id="KW-0812">Transmembrane</keyword>
<feature type="transmembrane region" description="Helical" evidence="2">
    <location>
        <begin position="235"/>
        <end position="257"/>
    </location>
</feature>
<name>A0AAV7NKP2_PLEWA</name>
<comment type="caution">
    <text evidence="3">The sequence shown here is derived from an EMBL/GenBank/DDBJ whole genome shotgun (WGS) entry which is preliminary data.</text>
</comment>
<accession>A0AAV7NKP2</accession>
<dbReference type="Proteomes" id="UP001066276">
    <property type="component" value="Chromosome 8"/>
</dbReference>